<evidence type="ECO:0000256" key="3">
    <source>
        <dbReference type="ARBA" id="ARBA00023186"/>
    </source>
</evidence>
<proteinExistence type="inferred from homology"/>
<keyword evidence="6" id="KW-1185">Reference proteome</keyword>
<gene>
    <name evidence="4" type="primary">napD</name>
    <name evidence="5" type="ORF">RGQ15_11815</name>
</gene>
<evidence type="ECO:0000313" key="6">
    <source>
        <dbReference type="Proteomes" id="UP001269144"/>
    </source>
</evidence>
<protein>
    <recommendedName>
        <fullName evidence="4">Chaperone NapD</fullName>
    </recommendedName>
    <alternativeName>
        <fullName evidence="4">NapA signal peptide-binding chaperone NapD</fullName>
    </alternativeName>
</protein>
<sequence>MKDDVWHVSSAVVSVMPGAMEAVLAEIGQHQNVEVHGRDERRVVVTIEGRSSGELGEKLTQINLINGVLGANMVFEHAEKLE</sequence>
<reference evidence="6" key="1">
    <citation type="submission" date="2023-07" db="EMBL/GenBank/DDBJ databases">
        <title>Paracoccus sp. MBLB3053 whole genome sequence.</title>
        <authorList>
            <person name="Hwang C.Y."/>
            <person name="Cho E.-S."/>
            <person name="Seo M.-J."/>
        </authorList>
    </citation>
    <scope>NUCLEOTIDE SEQUENCE [LARGE SCALE GENOMIC DNA]</scope>
    <source>
        <strain evidence="6">MBLB3053</strain>
    </source>
</reference>
<comment type="subunit">
    <text evidence="4">Interacts with the cytoplasmic NapA precursor.</text>
</comment>
<dbReference type="PANTHER" id="PTHR38603:SF1">
    <property type="entry name" value="CHAPERONE NAPD"/>
    <property type="match status" value="1"/>
</dbReference>
<dbReference type="Proteomes" id="UP001269144">
    <property type="component" value="Unassembled WGS sequence"/>
</dbReference>
<evidence type="ECO:0000256" key="1">
    <source>
        <dbReference type="ARBA" id="ARBA00004496"/>
    </source>
</evidence>
<name>A0ABU2HT81_9RHOB</name>
<evidence type="ECO:0000313" key="5">
    <source>
        <dbReference type="EMBL" id="MDS9468254.1"/>
    </source>
</evidence>
<dbReference type="HAMAP" id="MF_02200">
    <property type="entry name" value="NapD"/>
    <property type="match status" value="1"/>
</dbReference>
<evidence type="ECO:0000256" key="2">
    <source>
        <dbReference type="ARBA" id="ARBA00022490"/>
    </source>
</evidence>
<comment type="caution">
    <text evidence="5">The sequence shown here is derived from an EMBL/GenBank/DDBJ whole genome shotgun (WGS) entry which is preliminary data.</text>
</comment>
<organism evidence="5 6">
    <name type="scientific">Paracoccus aurantius</name>
    <dbReference type="NCBI Taxonomy" id="3073814"/>
    <lineage>
        <taxon>Bacteria</taxon>
        <taxon>Pseudomonadati</taxon>
        <taxon>Pseudomonadota</taxon>
        <taxon>Alphaproteobacteria</taxon>
        <taxon>Rhodobacterales</taxon>
        <taxon>Paracoccaceae</taxon>
        <taxon>Paracoccus</taxon>
    </lineage>
</organism>
<comment type="function">
    <text evidence="4">Chaperone for NapA, the catalytic subunit of the periplasmic nitrate reductase. It binds directly and specifically to the twin-arginine signal peptide of NapA, preventing premature interaction with the Tat translocase and premature export.</text>
</comment>
<dbReference type="Pfam" id="PF03927">
    <property type="entry name" value="NapD"/>
    <property type="match status" value="1"/>
</dbReference>
<comment type="similarity">
    <text evidence="4">Belongs to the NapD family.</text>
</comment>
<evidence type="ECO:0000256" key="4">
    <source>
        <dbReference type="HAMAP-Rule" id="MF_02200"/>
    </source>
</evidence>
<dbReference type="InterPro" id="IPR005623">
    <property type="entry name" value="Chaperone_NapD_NO3_reduct"/>
</dbReference>
<dbReference type="PANTHER" id="PTHR38603">
    <property type="entry name" value="CHAPERONE NAPD"/>
    <property type="match status" value="1"/>
</dbReference>
<dbReference type="EMBL" id="JAVQLW010000001">
    <property type="protein sequence ID" value="MDS9468254.1"/>
    <property type="molecule type" value="Genomic_DNA"/>
</dbReference>
<dbReference type="Gene3D" id="3.30.70.920">
    <property type="match status" value="1"/>
</dbReference>
<accession>A0ABU2HT81</accession>
<keyword evidence="2 4" id="KW-0963">Cytoplasm</keyword>
<comment type="subcellular location">
    <subcellularLocation>
        <location evidence="1 4">Cytoplasm</location>
    </subcellularLocation>
</comment>
<keyword evidence="3 4" id="KW-0143">Chaperone</keyword>
<dbReference type="RefSeq" id="WP_311160427.1">
    <property type="nucleotide sequence ID" value="NZ_JAVQLW010000001.1"/>
</dbReference>